<dbReference type="GO" id="GO:0008270">
    <property type="term" value="F:zinc ion binding"/>
    <property type="evidence" value="ECO:0007669"/>
    <property type="project" value="UniProtKB-KW"/>
</dbReference>
<evidence type="ECO:0000256" key="8">
    <source>
        <dbReference type="SAM" id="Coils"/>
    </source>
</evidence>
<dbReference type="GeneID" id="129327347"/>
<dbReference type="SMART" id="SM00589">
    <property type="entry name" value="PRY"/>
    <property type="match status" value="1"/>
</dbReference>
<dbReference type="PANTHER" id="PTHR24103">
    <property type="entry name" value="E3 UBIQUITIN-PROTEIN LIGASE TRIM"/>
    <property type="match status" value="1"/>
</dbReference>
<dbReference type="InterPro" id="IPR001870">
    <property type="entry name" value="B30.2/SPRY"/>
</dbReference>
<dbReference type="PROSITE" id="PS00518">
    <property type="entry name" value="ZF_RING_1"/>
    <property type="match status" value="1"/>
</dbReference>
<dbReference type="Gene3D" id="3.30.40.10">
    <property type="entry name" value="Zinc/RING finger domain, C3HC4 (zinc finger)"/>
    <property type="match status" value="1"/>
</dbReference>
<dbReference type="InterPro" id="IPR017907">
    <property type="entry name" value="Znf_RING_CS"/>
</dbReference>
<dbReference type="Gene3D" id="2.60.120.920">
    <property type="match status" value="1"/>
</dbReference>
<dbReference type="Proteomes" id="UP001190640">
    <property type="component" value="Chromosome 4"/>
</dbReference>
<keyword evidence="2" id="KW-0800">Toxin</keyword>
<evidence type="ECO:0000256" key="5">
    <source>
        <dbReference type="ARBA" id="ARBA00022833"/>
    </source>
</evidence>
<dbReference type="Pfam" id="PF00643">
    <property type="entry name" value="zf-B_box"/>
    <property type="match status" value="2"/>
</dbReference>
<dbReference type="PRINTS" id="PR01407">
    <property type="entry name" value="BUTYPHLNCDUF"/>
</dbReference>
<keyword evidence="2" id="KW-0528">Neurotoxin</keyword>
<dbReference type="SMART" id="SM00336">
    <property type="entry name" value="BBOX"/>
    <property type="match status" value="2"/>
</dbReference>
<evidence type="ECO:0000259" key="10">
    <source>
        <dbReference type="PROSITE" id="PS50119"/>
    </source>
</evidence>
<protein>
    <submittedName>
        <fullName evidence="13">E3 ubiquitin-protein ligase TRIM7-like</fullName>
    </submittedName>
</protein>
<evidence type="ECO:0000256" key="2">
    <source>
        <dbReference type="ARBA" id="ARBA00022699"/>
    </source>
</evidence>
<gene>
    <name evidence="13" type="primary">LOC129327347</name>
</gene>
<comment type="function">
    <text evidence="6">Neurotoxin that produces dose-dependent hypolocomotion and hyperalgesia in mice. May directly act on the central nervous system, as it is 6500-fold more potent when administered intracerebroventricularly than intraperitoneal.</text>
</comment>
<dbReference type="CDD" id="cd19762">
    <property type="entry name" value="Bbox2_TRIM7-like"/>
    <property type="match status" value="2"/>
</dbReference>
<evidence type="ECO:0000313" key="12">
    <source>
        <dbReference type="Proteomes" id="UP001190640"/>
    </source>
</evidence>
<dbReference type="FunFam" id="2.60.120.920:FF:000004">
    <property type="entry name" value="Butyrophilin subfamily 1 member A1"/>
    <property type="match status" value="1"/>
</dbReference>
<keyword evidence="4 7" id="KW-0863">Zinc-finger</keyword>
<dbReference type="PROSITE" id="PS50188">
    <property type="entry name" value="B302_SPRY"/>
    <property type="match status" value="1"/>
</dbReference>
<keyword evidence="12" id="KW-1185">Reference proteome</keyword>
<comment type="similarity">
    <text evidence="1">Belongs to the ohanin/vespryn family.</text>
</comment>
<dbReference type="InterPro" id="IPR003877">
    <property type="entry name" value="SPRY_dom"/>
</dbReference>
<dbReference type="InterPro" id="IPR043136">
    <property type="entry name" value="B30.2/SPRY_sf"/>
</dbReference>
<dbReference type="InterPro" id="IPR013320">
    <property type="entry name" value="ConA-like_dom_sf"/>
</dbReference>
<evidence type="ECO:0000259" key="9">
    <source>
        <dbReference type="PROSITE" id="PS50089"/>
    </source>
</evidence>
<dbReference type="InterPro" id="IPR003879">
    <property type="entry name" value="Butyrophylin_SPRY"/>
</dbReference>
<keyword evidence="8" id="KW-0175">Coiled coil</keyword>
<evidence type="ECO:0000256" key="4">
    <source>
        <dbReference type="ARBA" id="ARBA00022771"/>
    </source>
</evidence>
<dbReference type="CDD" id="cd16594">
    <property type="entry name" value="RING-HC_TRIM7-like_C-IV"/>
    <property type="match status" value="1"/>
</dbReference>
<sequence length="541" mass="62082">MAAGGPVQDLCEEATCSICLEYFRDPVTIAECGHNFCRACLARSWGESGAEASCPQCRGTAQPGDLRPNLQLANVVEIAKKLRDEEAGEAEGAERTGGVCEKHREPLELFCKDDEAPLCVVCGRSKEHRDHEVIPLEEASQENKTMVAAEKEGICKKHQEPLKLFCKNDESLICVECDRSMEHKYHEVIPTEEASQEYKEEMTSYLEILRKEKKKMMGYKADVMKESQDLFKQTKAERQKTVAKFKQLHKFLEEQEKLLLAQMDEVEKEVARKRDELVVQLSEEIASFESIIQEMERKCQQLDSEFLQDIRSTLQRYEEKEKSEEPVVLPPALKWIVWDFCDINPFLEGVIKKFKDTVTIGLQQQKANITLDPDTAYPQLIVSEDHKSVKWGNKYQDLPNSPKRFRELFFVLGWEGFTAGRHFWEVSVRNDGEEKWAVGVARKSVNRKANITVTPEEGIWAMRNTPDYYRALDFSSTRIYYSTLKRIRVCLNYEGGRVAFFDAETATPLYAFSAASFSGETLHPFFWVCKSSHLVLSSYCD</sequence>
<dbReference type="InterPro" id="IPR013083">
    <property type="entry name" value="Znf_RING/FYVE/PHD"/>
</dbReference>
<evidence type="ECO:0000256" key="7">
    <source>
        <dbReference type="PROSITE-ProRule" id="PRU00024"/>
    </source>
</evidence>
<dbReference type="PROSITE" id="PS50089">
    <property type="entry name" value="ZF_RING_2"/>
    <property type="match status" value="1"/>
</dbReference>
<dbReference type="InterPro" id="IPR000315">
    <property type="entry name" value="Znf_B-box"/>
</dbReference>
<feature type="domain" description="RING-type" evidence="9">
    <location>
        <begin position="16"/>
        <end position="58"/>
    </location>
</feature>
<evidence type="ECO:0000256" key="6">
    <source>
        <dbReference type="ARBA" id="ARBA00034460"/>
    </source>
</evidence>
<dbReference type="SUPFAM" id="SSF57850">
    <property type="entry name" value="RING/U-box"/>
    <property type="match status" value="1"/>
</dbReference>
<dbReference type="KEGG" id="emc:129327347"/>
<dbReference type="Pfam" id="PF00622">
    <property type="entry name" value="SPRY"/>
    <property type="match status" value="1"/>
</dbReference>
<feature type="domain" description="B box-type" evidence="10">
    <location>
        <begin position="95"/>
        <end position="136"/>
    </location>
</feature>
<dbReference type="SUPFAM" id="SSF57845">
    <property type="entry name" value="B-box zinc-binding domain"/>
    <property type="match status" value="2"/>
</dbReference>
<organism evidence="12 13">
    <name type="scientific">Eublepharis macularius</name>
    <name type="common">Leopard gecko</name>
    <name type="synonym">Cyrtodactylus macularius</name>
    <dbReference type="NCBI Taxonomy" id="481883"/>
    <lineage>
        <taxon>Eukaryota</taxon>
        <taxon>Metazoa</taxon>
        <taxon>Chordata</taxon>
        <taxon>Craniata</taxon>
        <taxon>Vertebrata</taxon>
        <taxon>Euteleostomi</taxon>
        <taxon>Lepidosauria</taxon>
        <taxon>Squamata</taxon>
        <taxon>Bifurcata</taxon>
        <taxon>Gekkota</taxon>
        <taxon>Eublepharidae</taxon>
        <taxon>Eublepharinae</taxon>
        <taxon>Eublepharis</taxon>
    </lineage>
</organism>
<evidence type="ECO:0000256" key="3">
    <source>
        <dbReference type="ARBA" id="ARBA00022723"/>
    </source>
</evidence>
<dbReference type="InterPro" id="IPR006574">
    <property type="entry name" value="PRY"/>
</dbReference>
<dbReference type="SMART" id="SM00184">
    <property type="entry name" value="RING"/>
    <property type="match status" value="1"/>
</dbReference>
<evidence type="ECO:0000313" key="13">
    <source>
        <dbReference type="RefSeq" id="XP_054831886.1"/>
    </source>
</evidence>
<reference evidence="13" key="1">
    <citation type="submission" date="2025-08" db="UniProtKB">
        <authorList>
            <consortium name="RefSeq"/>
        </authorList>
    </citation>
    <scope>IDENTIFICATION</scope>
    <source>
        <tissue evidence="13">Blood</tissue>
    </source>
</reference>
<dbReference type="PROSITE" id="PS50119">
    <property type="entry name" value="ZF_BBOX"/>
    <property type="match status" value="2"/>
</dbReference>
<evidence type="ECO:0000256" key="1">
    <source>
        <dbReference type="ARBA" id="ARBA00009651"/>
    </source>
</evidence>
<feature type="domain" description="B box-type" evidence="10">
    <location>
        <begin position="150"/>
        <end position="191"/>
    </location>
</feature>
<proteinExistence type="inferred from homology"/>
<dbReference type="InterPro" id="IPR001841">
    <property type="entry name" value="Znf_RING"/>
</dbReference>
<dbReference type="InterPro" id="IPR050143">
    <property type="entry name" value="TRIM/RBCC"/>
</dbReference>
<feature type="domain" description="B30.2/SPRY" evidence="11">
    <location>
        <begin position="349"/>
        <end position="541"/>
    </location>
</feature>
<dbReference type="Gene3D" id="3.30.160.60">
    <property type="entry name" value="Classic Zinc Finger"/>
    <property type="match status" value="2"/>
</dbReference>
<dbReference type="Pfam" id="PF15227">
    <property type="entry name" value="zf-C3HC4_4"/>
    <property type="match status" value="1"/>
</dbReference>
<dbReference type="SUPFAM" id="SSF49899">
    <property type="entry name" value="Concanavalin A-like lectins/glucanases"/>
    <property type="match status" value="1"/>
</dbReference>
<keyword evidence="5" id="KW-0862">Zinc</keyword>
<keyword evidence="3" id="KW-0479">Metal-binding</keyword>
<dbReference type="Pfam" id="PF13765">
    <property type="entry name" value="PRY"/>
    <property type="match status" value="1"/>
</dbReference>
<dbReference type="RefSeq" id="XP_054831886.1">
    <property type="nucleotide sequence ID" value="XM_054975911.1"/>
</dbReference>
<dbReference type="CDD" id="cd12888">
    <property type="entry name" value="SPRY_PRY_TRIM7_like"/>
    <property type="match status" value="1"/>
</dbReference>
<evidence type="ECO:0000259" key="11">
    <source>
        <dbReference type="PROSITE" id="PS50188"/>
    </source>
</evidence>
<name>A0AA97KVC5_EUBMA</name>
<dbReference type="AlphaFoldDB" id="A0AA97KVC5"/>
<accession>A0AA97KVC5</accession>
<dbReference type="SMART" id="SM00449">
    <property type="entry name" value="SPRY"/>
    <property type="match status" value="1"/>
</dbReference>
<feature type="coiled-coil region" evidence="8">
    <location>
        <begin position="249"/>
        <end position="305"/>
    </location>
</feature>